<reference evidence="1 2" key="1">
    <citation type="submission" date="2013-11" db="EMBL/GenBank/DDBJ databases">
        <title>Opisthorchis viverrini - life in the bile duct.</title>
        <authorList>
            <person name="Young N.D."/>
            <person name="Nagarajan N."/>
            <person name="Lin S.J."/>
            <person name="Korhonen P.K."/>
            <person name="Jex A.R."/>
            <person name="Hall R.S."/>
            <person name="Safavi-Hemami H."/>
            <person name="Kaewkong W."/>
            <person name="Bertrand D."/>
            <person name="Gao S."/>
            <person name="Seet Q."/>
            <person name="Wongkham S."/>
            <person name="Teh B.T."/>
            <person name="Wongkham C."/>
            <person name="Intapan P.M."/>
            <person name="Maleewong W."/>
            <person name="Yang X."/>
            <person name="Hu M."/>
            <person name="Wang Z."/>
            <person name="Hofmann A."/>
            <person name="Sternberg P.W."/>
            <person name="Tan P."/>
            <person name="Wang J."/>
            <person name="Gasser R.B."/>
        </authorList>
    </citation>
    <scope>NUCLEOTIDE SEQUENCE [LARGE SCALE GENOMIC DNA]</scope>
</reference>
<dbReference type="EMBL" id="KL596787">
    <property type="protein sequence ID" value="KER25083.1"/>
    <property type="molecule type" value="Genomic_DNA"/>
</dbReference>
<evidence type="ECO:0000313" key="2">
    <source>
        <dbReference type="Proteomes" id="UP000054324"/>
    </source>
</evidence>
<dbReference type="CTD" id="20321554"/>
<dbReference type="Proteomes" id="UP000054324">
    <property type="component" value="Unassembled WGS sequence"/>
</dbReference>
<dbReference type="KEGG" id="ovi:T265_07375"/>
<gene>
    <name evidence="1" type="ORF">T265_07375</name>
</gene>
<evidence type="ECO:0000313" key="1">
    <source>
        <dbReference type="EMBL" id="KER25083.1"/>
    </source>
</evidence>
<dbReference type="RefSeq" id="XP_009171143.1">
    <property type="nucleotide sequence ID" value="XM_009172879.1"/>
</dbReference>
<keyword evidence="2" id="KW-1185">Reference proteome</keyword>
<accession>A0A074ZD18</accession>
<organism evidence="1 2">
    <name type="scientific">Opisthorchis viverrini</name>
    <name type="common">Southeast Asian liver fluke</name>
    <dbReference type="NCBI Taxonomy" id="6198"/>
    <lineage>
        <taxon>Eukaryota</taxon>
        <taxon>Metazoa</taxon>
        <taxon>Spiralia</taxon>
        <taxon>Lophotrochozoa</taxon>
        <taxon>Platyhelminthes</taxon>
        <taxon>Trematoda</taxon>
        <taxon>Digenea</taxon>
        <taxon>Opisthorchiida</taxon>
        <taxon>Opisthorchiata</taxon>
        <taxon>Opisthorchiidae</taxon>
        <taxon>Opisthorchis</taxon>
    </lineage>
</organism>
<proteinExistence type="predicted"/>
<dbReference type="GeneID" id="20321554"/>
<dbReference type="AlphaFoldDB" id="A0A074ZD18"/>
<protein>
    <submittedName>
        <fullName evidence="1">Uncharacterized protein</fullName>
    </submittedName>
</protein>
<sequence length="118" mass="13064">MFGTDWEVIVSEEFGRQSVDILLGTVSPLTQKLRQANTCLSGLQNVARKLAIIFTDNIQASILAHQVVMERVVDRDTRDREARSTKPVKAVRLHSLDFLIGPIDAVTSVGWSSTGRIT</sequence>
<name>A0A074ZD18_OPIVI</name>